<dbReference type="EMBL" id="AGJL01000022">
    <property type="protein sequence ID" value="EHP86569.1"/>
    <property type="molecule type" value="Genomic_DNA"/>
</dbReference>
<accession>H1KYY9</accession>
<evidence type="ECO:0000256" key="1">
    <source>
        <dbReference type="SAM" id="Phobius"/>
    </source>
</evidence>
<name>H1KYY9_9EURY</name>
<evidence type="ECO:0000313" key="3">
    <source>
        <dbReference type="Proteomes" id="UP000003706"/>
    </source>
</evidence>
<gene>
    <name evidence="2" type="ORF">MetfoDRAFT_1009</name>
</gene>
<keyword evidence="1" id="KW-1133">Transmembrane helix</keyword>
<organism evidence="2 3">
    <name type="scientific">Methanotorris formicicus Mc-S-70</name>
    <dbReference type="NCBI Taxonomy" id="647171"/>
    <lineage>
        <taxon>Archaea</taxon>
        <taxon>Methanobacteriati</taxon>
        <taxon>Methanobacteriota</taxon>
        <taxon>Methanomada group</taxon>
        <taxon>Methanococci</taxon>
        <taxon>Methanococcales</taxon>
        <taxon>Methanocaldococcaceae</taxon>
        <taxon>Methanotorris</taxon>
    </lineage>
</organism>
<keyword evidence="1" id="KW-0812">Transmembrane</keyword>
<dbReference type="Proteomes" id="UP000003706">
    <property type="component" value="Unassembled WGS sequence"/>
</dbReference>
<dbReference type="STRING" id="647171.MetfoDRAFT_1009"/>
<dbReference type="AlphaFoldDB" id="H1KYY9"/>
<proteinExistence type="predicted"/>
<protein>
    <submittedName>
        <fullName evidence="2">Uncharacterized protein</fullName>
    </submittedName>
</protein>
<keyword evidence="3" id="KW-1185">Reference proteome</keyword>
<evidence type="ECO:0000313" key="2">
    <source>
        <dbReference type="EMBL" id="EHP86569.1"/>
    </source>
</evidence>
<comment type="caution">
    <text evidence="2">The sequence shown here is derived from an EMBL/GenBank/DDBJ whole genome shotgun (WGS) entry which is preliminary data.</text>
</comment>
<feature type="transmembrane region" description="Helical" evidence="1">
    <location>
        <begin position="12"/>
        <end position="35"/>
    </location>
</feature>
<reference evidence="2 3" key="1">
    <citation type="submission" date="2011-09" db="EMBL/GenBank/DDBJ databases">
        <title>The draft genome of Methanotorris formicicus Mc-S-70.</title>
        <authorList>
            <consortium name="US DOE Joint Genome Institute (JGI-PGF)"/>
            <person name="Lucas S."/>
            <person name="Han J."/>
            <person name="Lapidus A."/>
            <person name="Cheng J.-F."/>
            <person name="Goodwin L."/>
            <person name="Pitluck S."/>
            <person name="Peters L."/>
            <person name="Land M.L."/>
            <person name="Hauser L."/>
            <person name="Sieprawska-Lupa M."/>
            <person name="Takai K."/>
            <person name="Miyazaki J."/>
            <person name="Whitman W."/>
            <person name="Woyke T.J."/>
        </authorList>
    </citation>
    <scope>NUCLEOTIDE SEQUENCE [LARGE SCALE GENOMIC DNA]</scope>
    <source>
        <strain evidence="2 3">Mc-S-70</strain>
    </source>
</reference>
<dbReference type="OrthoDB" id="101984at2157"/>
<dbReference type="RefSeq" id="WP_007044441.1">
    <property type="nucleotide sequence ID" value="NZ_AGJL01000022.1"/>
</dbReference>
<sequence>MIKKIISKKGFIITYEAIAIVLAFVGIFYVGYMAYTHNYLTTLEEIRDIGKFEKCDLIVDVLFKEAELPSNGYESDYIEFLKNVSKRYWGLERMPGTFNPYANITMSKKFYFVNNSPVEIVSNVNTSPLNLASRIDWKNTYVKSRNLLVPIKTWKYTDNNILEDLISGDVLYFMSDGCIPNIEASSDSETYAVFLVNGVPFNISLNNTPKDTNFTKVIEIHEPNELKLIKANDRVHLKIICDYTVYVLKLRPCNISCHVEMS</sequence>
<keyword evidence="1" id="KW-0472">Membrane</keyword>